<reference evidence="3" key="2">
    <citation type="journal article" date="2018" name="BMC Genomics">
        <title>Genomic insights into host adaptation between the wheat stripe rust pathogen (Puccinia striiformis f. sp. tritici) and the barley stripe rust pathogen (Puccinia striiformis f. sp. hordei).</title>
        <authorList>
            <person name="Xia C."/>
            <person name="Wang M."/>
            <person name="Yin C."/>
            <person name="Cornejo O.E."/>
            <person name="Hulbert S.H."/>
            <person name="Chen X."/>
        </authorList>
    </citation>
    <scope>NUCLEOTIDE SEQUENCE [LARGE SCALE GENOMIC DNA]</scope>
    <source>
        <strain evidence="3">93TX-2</strain>
    </source>
</reference>
<gene>
    <name evidence="2" type="ORF">PSHT_15009</name>
</gene>
<dbReference type="Proteomes" id="UP000238274">
    <property type="component" value="Unassembled WGS sequence"/>
</dbReference>
<dbReference type="EMBL" id="PKSM01000361">
    <property type="protein sequence ID" value="POV96670.1"/>
    <property type="molecule type" value="Genomic_DNA"/>
</dbReference>
<dbReference type="AlphaFoldDB" id="A0A2S4UHC5"/>
<dbReference type="VEuPathDB" id="FungiDB:PSTT_12128"/>
<keyword evidence="3" id="KW-1185">Reference proteome</keyword>
<proteinExistence type="predicted"/>
<comment type="caution">
    <text evidence="2">The sequence shown here is derived from an EMBL/GenBank/DDBJ whole genome shotgun (WGS) entry which is preliminary data.</text>
</comment>
<organism evidence="2 3">
    <name type="scientific">Puccinia striiformis</name>
    <dbReference type="NCBI Taxonomy" id="27350"/>
    <lineage>
        <taxon>Eukaryota</taxon>
        <taxon>Fungi</taxon>
        <taxon>Dikarya</taxon>
        <taxon>Basidiomycota</taxon>
        <taxon>Pucciniomycotina</taxon>
        <taxon>Pucciniomycetes</taxon>
        <taxon>Pucciniales</taxon>
        <taxon>Pucciniaceae</taxon>
        <taxon>Puccinia</taxon>
    </lineage>
</organism>
<evidence type="ECO:0000256" key="1">
    <source>
        <dbReference type="SAM" id="SignalP"/>
    </source>
</evidence>
<dbReference type="VEuPathDB" id="FungiDB:PSHT_15009"/>
<feature type="chain" id="PRO_5015783109" evidence="1">
    <location>
        <begin position="21"/>
        <end position="131"/>
    </location>
</feature>
<reference evidence="3" key="3">
    <citation type="journal article" date="2018" name="Mol. Plant Microbe Interact.">
        <title>Genome sequence resources for the wheat stripe rust pathogen (Puccinia striiformis f. sp. tritici) and the barley stripe rust pathogen (Puccinia striiformis f. sp. hordei).</title>
        <authorList>
            <person name="Xia C."/>
            <person name="Wang M."/>
            <person name="Yin C."/>
            <person name="Cornejo O.E."/>
            <person name="Hulbert S.H."/>
            <person name="Chen X."/>
        </authorList>
    </citation>
    <scope>NUCLEOTIDE SEQUENCE [LARGE SCALE GENOMIC DNA]</scope>
    <source>
        <strain evidence="3">93TX-2</strain>
    </source>
</reference>
<evidence type="ECO:0000313" key="2">
    <source>
        <dbReference type="EMBL" id="POV96670.1"/>
    </source>
</evidence>
<feature type="signal peptide" evidence="1">
    <location>
        <begin position="1"/>
        <end position="20"/>
    </location>
</feature>
<accession>A0A2S4UHC5</accession>
<reference evidence="2 3" key="1">
    <citation type="submission" date="2017-12" db="EMBL/GenBank/DDBJ databases">
        <title>Gene loss provides genomic basis for host adaptation in cereal stripe rust fungi.</title>
        <authorList>
            <person name="Xia C."/>
        </authorList>
    </citation>
    <scope>NUCLEOTIDE SEQUENCE [LARGE SCALE GENOMIC DNA]</scope>
    <source>
        <strain evidence="2 3">93TX-2</strain>
    </source>
</reference>
<protein>
    <submittedName>
        <fullName evidence="2">Uncharacterized protein</fullName>
    </submittedName>
</protein>
<evidence type="ECO:0000313" key="3">
    <source>
        <dbReference type="Proteomes" id="UP000238274"/>
    </source>
</evidence>
<name>A0A2S4UHC5_9BASI</name>
<keyword evidence="1" id="KW-0732">Signal</keyword>
<sequence>MSIKFITILLVLAFTSEAWGFKCGTAGKTNGVCATKKRKVFKSGKHDFYDLQLGLCKNCEKLTGILLYKVTDATANGDELNCTTGASFCCDKKAAALSKNGQANGKTFLKACTPATGNAGTAAAPAAAPVN</sequence>